<reference evidence="2 3" key="1">
    <citation type="submission" date="2016-10" db="EMBL/GenBank/DDBJ databases">
        <title>Lutibacter sp. LPB0138, isolated from marine gastropod.</title>
        <authorList>
            <person name="Kim E."/>
            <person name="Yi H."/>
        </authorList>
    </citation>
    <scope>NUCLEOTIDE SEQUENCE [LARGE SCALE GENOMIC DNA]</scope>
    <source>
        <strain evidence="2 3">LPB0138</strain>
    </source>
</reference>
<keyword evidence="1" id="KW-0732">Signal</keyword>
<proteinExistence type="predicted"/>
<dbReference type="STRING" id="1850246.LPB138_00290"/>
<organism evidence="2 3">
    <name type="scientific">Urechidicola croceus</name>
    <dbReference type="NCBI Taxonomy" id="1850246"/>
    <lineage>
        <taxon>Bacteria</taxon>
        <taxon>Pseudomonadati</taxon>
        <taxon>Bacteroidota</taxon>
        <taxon>Flavobacteriia</taxon>
        <taxon>Flavobacteriales</taxon>
        <taxon>Flavobacteriaceae</taxon>
        <taxon>Urechidicola</taxon>
    </lineage>
</organism>
<dbReference type="EMBL" id="CP017478">
    <property type="protein sequence ID" value="AOW19217.1"/>
    <property type="molecule type" value="Genomic_DNA"/>
</dbReference>
<dbReference type="OrthoDB" id="1139442at2"/>
<evidence type="ECO:0000313" key="3">
    <source>
        <dbReference type="Proteomes" id="UP000176050"/>
    </source>
</evidence>
<dbReference type="RefSeq" id="WP_070235347.1">
    <property type="nucleotide sequence ID" value="NZ_CP017478.1"/>
</dbReference>
<evidence type="ECO:0000256" key="1">
    <source>
        <dbReference type="SAM" id="SignalP"/>
    </source>
</evidence>
<dbReference type="AlphaFoldDB" id="A0A1D8P3T3"/>
<gene>
    <name evidence="2" type="ORF">LPB138_00290</name>
</gene>
<protein>
    <recommendedName>
        <fullName evidence="4">Peptidoglycan binding-like domain-containing protein</fullName>
    </recommendedName>
</protein>
<feature type="signal peptide" evidence="1">
    <location>
        <begin position="1"/>
        <end position="17"/>
    </location>
</feature>
<name>A0A1D8P3T3_9FLAO</name>
<keyword evidence="3" id="KW-1185">Reference proteome</keyword>
<accession>A0A1D8P3T3</accession>
<feature type="chain" id="PRO_5009110716" description="Peptidoglycan binding-like domain-containing protein" evidence="1">
    <location>
        <begin position="18"/>
        <end position="333"/>
    </location>
</feature>
<dbReference type="KEGG" id="lul:LPB138_00290"/>
<sequence>MKKLLLLIILLSVSANAQNFKKDTIHLTKKEFDSISNYIQEKQLNKNSSILNNYTASEIFCYDEDGNTTLEKFINSKNKKYLTDKEIKAIQTSLNQLGYSLNITGELDNATTSSFYNYYHIKNNTSYTYSKNKNGYCLIMIHKEYRTQNNKWEEIDCQYTEDLNLINIEVTQYKLKKEGYDVSINGFLDRNTFDAFKDYLKGKRSNLNKQKRKLNKKFGTSKIEFNEKYTVSGSWEKGDTIVLKKRIKRNDSLNHLTTKVSTDFYIKDSISNFDSSEFKKNEQKLYNYIQQEKLKVFQLKLKNLGYDVDLTGILDEKTIIAQNQYKNDLKKKK</sequence>
<evidence type="ECO:0000313" key="2">
    <source>
        <dbReference type="EMBL" id="AOW19217.1"/>
    </source>
</evidence>
<dbReference type="Proteomes" id="UP000176050">
    <property type="component" value="Chromosome"/>
</dbReference>
<evidence type="ECO:0008006" key="4">
    <source>
        <dbReference type="Google" id="ProtNLM"/>
    </source>
</evidence>